<dbReference type="Proteomes" id="UP000044841">
    <property type="component" value="Unassembled WGS sequence"/>
</dbReference>
<proteinExistence type="predicted"/>
<sequence>MSAAKFKKSTTVLLIGDDATRKLNFITFIDAVCTGKTADGFLDSTPVVAAQTSPLRSIQCTDTTRLNIANYPESLSTNQSTRTEDVLAWLKQWTTTIDAFVVLVDSSQSAISAGTLSTLETLSTIFPRPIRKNVFFLFVTTDPSGTAAIDVESTNGIPSWLSPDNIVLLEDFIAQRTNVLNRIQAKQGTPASLRQLFARKYTYGISDLGAMLESVDQSVIQSYDMGHLYMRATQIESEIYEYIGEGSVTTLGSETLQKINALVGEYCLIVQTPDFSTHVELVSALIRGGSERGISGMDNHVKKLTDIRSTVRVLESGSEKFPKGFAVY</sequence>
<evidence type="ECO:0000313" key="1">
    <source>
        <dbReference type="EMBL" id="CUA68058.1"/>
    </source>
</evidence>
<protein>
    <submittedName>
        <fullName evidence="1">Uncharacterized protein</fullName>
    </submittedName>
</protein>
<keyword evidence="2" id="KW-1185">Reference proteome</keyword>
<organism evidence="1 2">
    <name type="scientific">Rhizoctonia solani</name>
    <dbReference type="NCBI Taxonomy" id="456999"/>
    <lineage>
        <taxon>Eukaryota</taxon>
        <taxon>Fungi</taxon>
        <taxon>Dikarya</taxon>
        <taxon>Basidiomycota</taxon>
        <taxon>Agaricomycotina</taxon>
        <taxon>Agaricomycetes</taxon>
        <taxon>Cantharellales</taxon>
        <taxon>Ceratobasidiaceae</taxon>
        <taxon>Rhizoctonia</taxon>
    </lineage>
</organism>
<reference evidence="1 2" key="1">
    <citation type="submission" date="2015-07" db="EMBL/GenBank/DDBJ databases">
        <authorList>
            <person name="Noorani M."/>
        </authorList>
    </citation>
    <scope>NUCLEOTIDE SEQUENCE [LARGE SCALE GENOMIC DNA]</scope>
    <source>
        <strain evidence="1">BBA 69670</strain>
    </source>
</reference>
<dbReference type="AlphaFoldDB" id="A0A0K6FPD7"/>
<name>A0A0K6FPD7_9AGAM</name>
<evidence type="ECO:0000313" key="2">
    <source>
        <dbReference type="Proteomes" id="UP000044841"/>
    </source>
</evidence>
<dbReference type="EMBL" id="CYGV01000324">
    <property type="protein sequence ID" value="CUA68058.1"/>
    <property type="molecule type" value="Genomic_DNA"/>
</dbReference>
<accession>A0A0K6FPD7</accession>
<gene>
    <name evidence="1" type="ORF">RSOLAG22IIIB_07732</name>
</gene>